<organism evidence="1 2">
    <name type="scientific">Prochlorococcus marinus (strain MIT 9303)</name>
    <dbReference type="NCBI Taxonomy" id="59922"/>
    <lineage>
        <taxon>Bacteria</taxon>
        <taxon>Bacillati</taxon>
        <taxon>Cyanobacteriota</taxon>
        <taxon>Cyanophyceae</taxon>
        <taxon>Synechococcales</taxon>
        <taxon>Prochlorococcaceae</taxon>
        <taxon>Prochlorococcus</taxon>
    </lineage>
</organism>
<accession>A2CB70</accession>
<dbReference type="KEGG" id="pmf:P9303_19881"/>
<sequence length="51" mass="5944">MLRSHAPFSITNKYRLINSSIAQDKDQKNNNVNANSKDFNIQTIKYLLFLD</sequence>
<dbReference type="Proteomes" id="UP000002274">
    <property type="component" value="Chromosome"/>
</dbReference>
<proteinExistence type="predicted"/>
<dbReference type="HOGENOM" id="CLU_3102519_0_0_3"/>
<reference evidence="1 2" key="1">
    <citation type="journal article" date="2007" name="PLoS Genet.">
        <title>Patterns and implications of gene gain and loss in the evolution of Prochlorococcus.</title>
        <authorList>
            <person name="Kettler G.C."/>
            <person name="Martiny A.C."/>
            <person name="Huang K."/>
            <person name="Zucker J."/>
            <person name="Coleman M.L."/>
            <person name="Rodrigue S."/>
            <person name="Chen F."/>
            <person name="Lapidus A."/>
            <person name="Ferriera S."/>
            <person name="Johnson J."/>
            <person name="Steglich C."/>
            <person name="Church G.M."/>
            <person name="Richardson P."/>
            <person name="Chisholm S.W."/>
        </authorList>
    </citation>
    <scope>NUCLEOTIDE SEQUENCE [LARGE SCALE GENOMIC DNA]</scope>
    <source>
        <strain evidence="1 2">MIT 9303</strain>
    </source>
</reference>
<evidence type="ECO:0000313" key="1">
    <source>
        <dbReference type="EMBL" id="ABM78730.1"/>
    </source>
</evidence>
<evidence type="ECO:0000313" key="2">
    <source>
        <dbReference type="Proteomes" id="UP000002274"/>
    </source>
</evidence>
<dbReference type="AlphaFoldDB" id="A2CB70"/>
<dbReference type="EMBL" id="CP000554">
    <property type="protein sequence ID" value="ABM78730.1"/>
    <property type="molecule type" value="Genomic_DNA"/>
</dbReference>
<gene>
    <name evidence="1" type="ordered locus">P9303_19881</name>
</gene>
<protein>
    <submittedName>
        <fullName evidence="1">Uncharacterized protein</fullName>
    </submittedName>
</protein>
<name>A2CB70_PROM3</name>